<dbReference type="PANTHER" id="PTHR11361">
    <property type="entry name" value="DNA MISMATCH REPAIR PROTEIN MUTS FAMILY MEMBER"/>
    <property type="match status" value="1"/>
</dbReference>
<dbReference type="RefSeq" id="WP_310398796.1">
    <property type="nucleotide sequence ID" value="NZ_JAVDWW010000001.1"/>
</dbReference>
<comment type="caution">
    <text evidence="5">The sequence shown here is derived from an EMBL/GenBank/DDBJ whole genome shotgun (WGS) entry which is preliminary data.</text>
</comment>
<keyword evidence="6" id="KW-1185">Reference proteome</keyword>
<feature type="domain" description="DNA mismatch repair proteins mutS family" evidence="4">
    <location>
        <begin position="314"/>
        <end position="489"/>
    </location>
</feature>
<protein>
    <recommendedName>
        <fullName evidence="4">DNA mismatch repair proteins mutS family domain-containing protein</fullName>
    </recommendedName>
</protein>
<reference evidence="5 6" key="1">
    <citation type="submission" date="2023-07" db="EMBL/GenBank/DDBJ databases">
        <title>Sorghum-associated microbial communities from plants grown in Nebraska, USA.</title>
        <authorList>
            <person name="Schachtman D."/>
        </authorList>
    </citation>
    <scope>NUCLEOTIDE SEQUENCE [LARGE SCALE GENOMIC DNA]</scope>
    <source>
        <strain evidence="5 6">4272</strain>
    </source>
</reference>
<dbReference type="InterPro" id="IPR045076">
    <property type="entry name" value="MutS"/>
</dbReference>
<evidence type="ECO:0000313" key="6">
    <source>
        <dbReference type="Proteomes" id="UP001251217"/>
    </source>
</evidence>
<name>A0ABU1X8K7_9NOCA</name>
<keyword evidence="3" id="KW-0238">DNA-binding</keyword>
<dbReference type="Proteomes" id="UP001251217">
    <property type="component" value="Unassembled WGS sequence"/>
</dbReference>
<keyword evidence="1" id="KW-0547">Nucleotide-binding</keyword>
<evidence type="ECO:0000313" key="5">
    <source>
        <dbReference type="EMBL" id="MDR7166876.1"/>
    </source>
</evidence>
<proteinExistence type="predicted"/>
<dbReference type="InterPro" id="IPR027417">
    <property type="entry name" value="P-loop_NTPase"/>
</dbReference>
<dbReference type="EMBL" id="JAVDWW010000001">
    <property type="protein sequence ID" value="MDR7166876.1"/>
    <property type="molecule type" value="Genomic_DNA"/>
</dbReference>
<dbReference type="Gene3D" id="3.40.50.300">
    <property type="entry name" value="P-loop containing nucleotide triphosphate hydrolases"/>
    <property type="match status" value="1"/>
</dbReference>
<dbReference type="PANTHER" id="PTHR11361:SF34">
    <property type="entry name" value="DNA MISMATCH REPAIR PROTEIN MSH1, MITOCHONDRIAL"/>
    <property type="match status" value="1"/>
</dbReference>
<dbReference type="Pfam" id="PF00488">
    <property type="entry name" value="MutS_V"/>
    <property type="match status" value="1"/>
</dbReference>
<dbReference type="InterPro" id="IPR000432">
    <property type="entry name" value="DNA_mismatch_repair_MutS_C"/>
</dbReference>
<sequence length="492" mass="52906">MRVRLLYPGATTPAPTALGETAVEDLGLSALFDAIADSDPATADAVRAVIAAAPADPAVISHRHAVLTDCCANPHLVRAVHDIAATATAVRRWTSATGRRANGTLVLALPPFTEQLELLRRLRVLLERDGDRVTAAGWTDLIATTKQFDDTYLQAVHDELSVLRFDHGVEFEAGLGAGNKITDVVVHRPPPPRRTRFGLSRGAHVFDAIADGDLTSDPVMQLEDHALAELADVVAGAADELHAFFLRLRDETAFYLGCLILRDRLDRAAIPYCLPHPHPPGTTRLHCRGMRDITLALGATPATVAGSDLAADGRSLLIVTGANNGGKSTFLRSLGAAQLMMQAGMFVLAEEFAADVRDGLFTHFVGDEDHTLSYGKLADELVRMNAVIDRIGPHGMLLCNEALASTGERDAGRLAGPLLRALTEAGAKVVFVTHLHDYARTRHAEAHPGDLFLRAERRPDGTRTHRIVPGPPEPGGHGYDLWAATEFDAHEH</sequence>
<evidence type="ECO:0000256" key="3">
    <source>
        <dbReference type="ARBA" id="ARBA00023125"/>
    </source>
</evidence>
<dbReference type="SMART" id="SM00534">
    <property type="entry name" value="MUTSac"/>
    <property type="match status" value="1"/>
</dbReference>
<evidence type="ECO:0000256" key="2">
    <source>
        <dbReference type="ARBA" id="ARBA00022840"/>
    </source>
</evidence>
<dbReference type="SUPFAM" id="SSF52540">
    <property type="entry name" value="P-loop containing nucleoside triphosphate hydrolases"/>
    <property type="match status" value="1"/>
</dbReference>
<gene>
    <name evidence="5" type="ORF">J2W56_000594</name>
</gene>
<accession>A0ABU1X8K7</accession>
<evidence type="ECO:0000259" key="4">
    <source>
        <dbReference type="SMART" id="SM00534"/>
    </source>
</evidence>
<evidence type="ECO:0000256" key="1">
    <source>
        <dbReference type="ARBA" id="ARBA00022741"/>
    </source>
</evidence>
<organism evidence="5 6">
    <name type="scientific">Nocardia kruczakiae</name>
    <dbReference type="NCBI Taxonomy" id="261477"/>
    <lineage>
        <taxon>Bacteria</taxon>
        <taxon>Bacillati</taxon>
        <taxon>Actinomycetota</taxon>
        <taxon>Actinomycetes</taxon>
        <taxon>Mycobacteriales</taxon>
        <taxon>Nocardiaceae</taxon>
        <taxon>Nocardia</taxon>
    </lineage>
</organism>
<keyword evidence="2" id="KW-0067">ATP-binding</keyword>